<dbReference type="GO" id="GO:0005886">
    <property type="term" value="C:plasma membrane"/>
    <property type="evidence" value="ECO:0007669"/>
    <property type="project" value="UniProtKB-SubCell"/>
</dbReference>
<dbReference type="InterPro" id="IPR049278">
    <property type="entry name" value="MS_channel_C"/>
</dbReference>
<comment type="similarity">
    <text evidence="2">Belongs to the MscS (TC 1.A.23) family.</text>
</comment>
<comment type="caution">
    <text evidence="11">The sequence shown here is derived from an EMBL/GenBank/DDBJ whole genome shotgun (WGS) entry which is preliminary data.</text>
</comment>
<dbReference type="Gene3D" id="2.30.30.60">
    <property type="match status" value="1"/>
</dbReference>
<dbReference type="PANTHER" id="PTHR30566:SF25">
    <property type="entry name" value="INNER MEMBRANE PROTEIN"/>
    <property type="match status" value="1"/>
</dbReference>
<dbReference type="Pfam" id="PF00924">
    <property type="entry name" value="MS_channel_2nd"/>
    <property type="match status" value="1"/>
</dbReference>
<dbReference type="InterPro" id="IPR006685">
    <property type="entry name" value="MscS_channel_2nd"/>
</dbReference>
<feature type="domain" description="Mechanosensitive ion channel MscS" evidence="8">
    <location>
        <begin position="185"/>
        <end position="251"/>
    </location>
</feature>
<evidence type="ECO:0000259" key="10">
    <source>
        <dbReference type="Pfam" id="PF21088"/>
    </source>
</evidence>
<dbReference type="AlphaFoldDB" id="A0A2H0VZP2"/>
<evidence type="ECO:0000256" key="4">
    <source>
        <dbReference type="ARBA" id="ARBA00022692"/>
    </source>
</evidence>
<dbReference type="InterPro" id="IPR010920">
    <property type="entry name" value="LSM_dom_sf"/>
</dbReference>
<dbReference type="SUPFAM" id="SSF50182">
    <property type="entry name" value="Sm-like ribonucleoproteins"/>
    <property type="match status" value="1"/>
</dbReference>
<feature type="transmembrane region" description="Helical" evidence="7">
    <location>
        <begin position="164"/>
        <end position="182"/>
    </location>
</feature>
<dbReference type="InterPro" id="IPR011066">
    <property type="entry name" value="MscS_channel_C_sf"/>
</dbReference>
<keyword evidence="5 7" id="KW-1133">Transmembrane helix</keyword>
<evidence type="ECO:0000256" key="2">
    <source>
        <dbReference type="ARBA" id="ARBA00008017"/>
    </source>
</evidence>
<dbReference type="GO" id="GO:0055085">
    <property type="term" value="P:transmembrane transport"/>
    <property type="evidence" value="ECO:0007669"/>
    <property type="project" value="InterPro"/>
</dbReference>
<dbReference type="InterPro" id="IPR049142">
    <property type="entry name" value="MS_channel_1st"/>
</dbReference>
<keyword evidence="6 7" id="KW-0472">Membrane</keyword>
<reference evidence="12" key="1">
    <citation type="submission" date="2017-09" db="EMBL/GenBank/DDBJ databases">
        <title>Depth-based differentiation of microbial function through sediment-hosted aquifers and enrichment of novel symbionts in the deep terrestrial subsurface.</title>
        <authorList>
            <person name="Probst A.J."/>
            <person name="Ladd B."/>
            <person name="Jarett J.K."/>
            <person name="Geller-Mcgrath D.E."/>
            <person name="Sieber C.M.K."/>
            <person name="Emerson J.B."/>
            <person name="Anantharaman K."/>
            <person name="Thomas B.C."/>
            <person name="Malmstrom R."/>
            <person name="Stieglmeier M."/>
            <person name="Klingl A."/>
            <person name="Woyke T."/>
            <person name="Ryan C.M."/>
            <person name="Banfield J.F."/>
        </authorList>
    </citation>
    <scope>NUCLEOTIDE SEQUENCE [LARGE SCALE GENOMIC DNA]</scope>
</reference>
<evidence type="ECO:0000259" key="9">
    <source>
        <dbReference type="Pfam" id="PF21082"/>
    </source>
</evidence>
<dbReference type="SUPFAM" id="SSF82689">
    <property type="entry name" value="Mechanosensitive channel protein MscS (YggB), C-terminal domain"/>
    <property type="match status" value="1"/>
</dbReference>
<evidence type="ECO:0000256" key="1">
    <source>
        <dbReference type="ARBA" id="ARBA00004651"/>
    </source>
</evidence>
<evidence type="ECO:0000313" key="12">
    <source>
        <dbReference type="Proteomes" id="UP000230935"/>
    </source>
</evidence>
<comment type="subcellular location">
    <subcellularLocation>
        <location evidence="1">Cell membrane</location>
        <topology evidence="1">Multi-pass membrane protein</topology>
    </subcellularLocation>
</comment>
<evidence type="ECO:0000256" key="5">
    <source>
        <dbReference type="ARBA" id="ARBA00022989"/>
    </source>
</evidence>
<dbReference type="InterPro" id="IPR011014">
    <property type="entry name" value="MscS_channel_TM-2"/>
</dbReference>
<evidence type="ECO:0000259" key="8">
    <source>
        <dbReference type="Pfam" id="PF00924"/>
    </source>
</evidence>
<dbReference type="Gene3D" id="3.30.70.100">
    <property type="match status" value="1"/>
</dbReference>
<name>A0A2H0VZP2_9BACT</name>
<dbReference type="Proteomes" id="UP000230935">
    <property type="component" value="Unassembled WGS sequence"/>
</dbReference>
<feature type="transmembrane region" description="Helical" evidence="7">
    <location>
        <begin position="71"/>
        <end position="90"/>
    </location>
</feature>
<feature type="transmembrane region" description="Helical" evidence="7">
    <location>
        <begin position="20"/>
        <end position="43"/>
    </location>
</feature>
<feature type="domain" description="Mechanosensitive ion channel transmembrane helices 2/3" evidence="10">
    <location>
        <begin position="143"/>
        <end position="183"/>
    </location>
</feature>
<feature type="domain" description="Mechanosensitive ion channel MscS C-terminal" evidence="9">
    <location>
        <begin position="259"/>
        <end position="341"/>
    </location>
</feature>
<organism evidence="11 12">
    <name type="scientific">Candidatus Buchananbacteria bacterium CG10_big_fil_rev_8_21_14_0_10_42_9</name>
    <dbReference type="NCBI Taxonomy" id="1974526"/>
    <lineage>
        <taxon>Bacteria</taxon>
        <taxon>Candidatus Buchananiibacteriota</taxon>
    </lineage>
</organism>
<dbReference type="SUPFAM" id="SSF82861">
    <property type="entry name" value="Mechanosensitive channel protein MscS (YggB), transmembrane region"/>
    <property type="match status" value="1"/>
</dbReference>
<dbReference type="PANTHER" id="PTHR30566">
    <property type="entry name" value="YNAI-RELATED MECHANOSENSITIVE ION CHANNEL"/>
    <property type="match status" value="1"/>
</dbReference>
<gene>
    <name evidence="11" type="ORF">COT81_05815</name>
</gene>
<evidence type="ECO:0000256" key="6">
    <source>
        <dbReference type="ARBA" id="ARBA00023136"/>
    </source>
</evidence>
<sequence>MGFVEFFKGYEFLGNSGYDYIVSAVIFVGLLIALKIFQVIILARLKQLAKKTKTEFDDVLIKIFTKVKPPFYLVVALFFAVKALTLPSYANTLVKAFFIIAVVYEIIQAIHRLVDYFAKKYIDQADEEDKGTAESMMSVVKIIVAAVVWIVGILVVLSNLGVNVTSLVASLGVGGLAVALALQKVFADLFSSLSIYIDKPFKVGDFIVIGEHKGTVERIGLKTTRIRSLTGEELVVSNTELTSTRVQNFKRMTRRRALFHFGIVYGTSQKKIESVPDIVKEIIDKTKNAEFDRCHFYKFGDSSLDFEVVYYVESSDYNAYMDIQQSVNLSLCEKFAKEKIVFAYPTQTIYLQK</sequence>
<feature type="transmembrane region" description="Helical" evidence="7">
    <location>
        <begin position="139"/>
        <end position="158"/>
    </location>
</feature>
<proteinExistence type="inferred from homology"/>
<dbReference type="EMBL" id="PEZZ01000049">
    <property type="protein sequence ID" value="PIS04585.1"/>
    <property type="molecule type" value="Genomic_DNA"/>
</dbReference>
<dbReference type="InterPro" id="IPR023408">
    <property type="entry name" value="MscS_beta-dom_sf"/>
</dbReference>
<evidence type="ECO:0000256" key="7">
    <source>
        <dbReference type="SAM" id="Phobius"/>
    </source>
</evidence>
<dbReference type="Gene3D" id="1.10.287.1260">
    <property type="match status" value="1"/>
</dbReference>
<protein>
    <submittedName>
        <fullName evidence="11">Mechanosensitive ion channel protein MscS</fullName>
    </submittedName>
</protein>
<evidence type="ECO:0000256" key="3">
    <source>
        <dbReference type="ARBA" id="ARBA00022475"/>
    </source>
</evidence>
<dbReference type="Pfam" id="PF21088">
    <property type="entry name" value="MS_channel_1st"/>
    <property type="match status" value="1"/>
</dbReference>
<evidence type="ECO:0000313" key="11">
    <source>
        <dbReference type="EMBL" id="PIS04585.1"/>
    </source>
</evidence>
<keyword evidence="4 7" id="KW-0812">Transmembrane</keyword>
<accession>A0A2H0VZP2</accession>
<dbReference type="Pfam" id="PF21082">
    <property type="entry name" value="MS_channel_3rd"/>
    <property type="match status" value="1"/>
</dbReference>
<keyword evidence="3" id="KW-1003">Cell membrane</keyword>